<evidence type="ECO:0000256" key="1">
    <source>
        <dbReference type="SAM" id="Phobius"/>
    </source>
</evidence>
<feature type="transmembrane region" description="Helical" evidence="1">
    <location>
        <begin position="27"/>
        <end position="44"/>
    </location>
</feature>
<reference evidence="2" key="2">
    <citation type="submission" date="2023-01" db="EMBL/GenBank/DDBJ databases">
        <authorList>
            <person name="Sun Q."/>
            <person name="Evtushenko L."/>
        </authorList>
    </citation>
    <scope>NUCLEOTIDE SEQUENCE</scope>
    <source>
        <strain evidence="2">VKM Ac-1940</strain>
    </source>
</reference>
<dbReference type="EMBL" id="BSER01000012">
    <property type="protein sequence ID" value="GLJ96567.1"/>
    <property type="molecule type" value="Genomic_DNA"/>
</dbReference>
<protein>
    <submittedName>
        <fullName evidence="2">Uncharacterized protein</fullName>
    </submittedName>
</protein>
<proteinExistence type="predicted"/>
<keyword evidence="1" id="KW-0812">Transmembrane</keyword>
<evidence type="ECO:0000313" key="3">
    <source>
        <dbReference type="Proteomes" id="UP001142291"/>
    </source>
</evidence>
<comment type="caution">
    <text evidence="2">The sequence shown here is derived from an EMBL/GenBank/DDBJ whole genome shotgun (WGS) entry which is preliminary data.</text>
</comment>
<keyword evidence="1" id="KW-1133">Transmembrane helix</keyword>
<dbReference type="AlphaFoldDB" id="A0A9W6HPE6"/>
<dbReference type="Proteomes" id="UP001142291">
    <property type="component" value="Unassembled WGS sequence"/>
</dbReference>
<feature type="transmembrane region" description="Helical" evidence="1">
    <location>
        <begin position="107"/>
        <end position="124"/>
    </location>
</feature>
<keyword evidence="3" id="KW-1185">Reference proteome</keyword>
<evidence type="ECO:0000313" key="2">
    <source>
        <dbReference type="EMBL" id="GLJ96567.1"/>
    </source>
</evidence>
<accession>A0A9W6HPE6</accession>
<sequence length="192" mass="20219">MVASIATFTALLSHVIAGGVVPGWVGIFAPWVLAVAVSSLLAGRNLSRVRLALSVGASQLFFHALFVMGAPSAGVTSMTMHDHMHGAMTALPEGADPTVAALCADPWMWIGHGIAAVVTIVALYHGERAVRVLLELARELRAWAQRTVSRGAFDISWPSPVRHACTSVAPSALPAAYLTVQRRRGPPLSIAL</sequence>
<feature type="transmembrane region" description="Helical" evidence="1">
    <location>
        <begin position="51"/>
        <end position="70"/>
    </location>
</feature>
<name>A0A9W6HPE6_9MICO</name>
<organism evidence="2 3">
    <name type="scientific">Microbacterium dextranolyticum</name>
    <dbReference type="NCBI Taxonomy" id="36806"/>
    <lineage>
        <taxon>Bacteria</taxon>
        <taxon>Bacillati</taxon>
        <taxon>Actinomycetota</taxon>
        <taxon>Actinomycetes</taxon>
        <taxon>Micrococcales</taxon>
        <taxon>Microbacteriaceae</taxon>
        <taxon>Microbacterium</taxon>
    </lineage>
</organism>
<reference evidence="2" key="1">
    <citation type="journal article" date="2014" name="Int. J. Syst. Evol. Microbiol.">
        <title>Complete genome sequence of Corynebacterium casei LMG S-19264T (=DSM 44701T), isolated from a smear-ripened cheese.</title>
        <authorList>
            <consortium name="US DOE Joint Genome Institute (JGI-PGF)"/>
            <person name="Walter F."/>
            <person name="Albersmeier A."/>
            <person name="Kalinowski J."/>
            <person name="Ruckert C."/>
        </authorList>
    </citation>
    <scope>NUCLEOTIDE SEQUENCE</scope>
    <source>
        <strain evidence="2">VKM Ac-1940</strain>
    </source>
</reference>
<gene>
    <name evidence="2" type="ORF">GCM10017591_26300</name>
</gene>
<keyword evidence="1" id="KW-0472">Membrane</keyword>